<evidence type="ECO:0000256" key="6">
    <source>
        <dbReference type="HAMAP-Rule" id="MF_01114"/>
    </source>
</evidence>
<dbReference type="Pfam" id="PF21982">
    <property type="entry name" value="RecX_HTH1"/>
    <property type="match status" value="1"/>
</dbReference>
<dbReference type="NCBIfam" id="NF010733">
    <property type="entry name" value="PRK14135.1"/>
    <property type="match status" value="1"/>
</dbReference>
<dbReference type="EMBL" id="PVSZ01000001">
    <property type="protein sequence ID" value="PRT72889.1"/>
    <property type="molecule type" value="Genomic_DNA"/>
</dbReference>
<comment type="subcellular location">
    <subcellularLocation>
        <location evidence="2 6">Cytoplasm</location>
    </subcellularLocation>
</comment>
<organism evidence="10 11">
    <name type="scientific">Streptococcus anginosus</name>
    <dbReference type="NCBI Taxonomy" id="1328"/>
    <lineage>
        <taxon>Bacteria</taxon>
        <taxon>Bacillati</taxon>
        <taxon>Bacillota</taxon>
        <taxon>Bacilli</taxon>
        <taxon>Lactobacillales</taxon>
        <taxon>Streptococcaceae</taxon>
        <taxon>Streptococcus</taxon>
        <taxon>Streptococcus anginosus group</taxon>
    </lineage>
</organism>
<evidence type="ECO:0000259" key="8">
    <source>
        <dbReference type="Pfam" id="PF21981"/>
    </source>
</evidence>
<evidence type="ECO:0000259" key="7">
    <source>
        <dbReference type="Pfam" id="PF02631"/>
    </source>
</evidence>
<feature type="domain" description="RecX second three-helical" evidence="7">
    <location>
        <begin position="104"/>
        <end position="143"/>
    </location>
</feature>
<dbReference type="InterPro" id="IPR036388">
    <property type="entry name" value="WH-like_DNA-bd_sf"/>
</dbReference>
<dbReference type="InterPro" id="IPR053926">
    <property type="entry name" value="RecX_HTH_1st"/>
</dbReference>
<dbReference type="InterPro" id="IPR053924">
    <property type="entry name" value="RecX_HTH_2nd"/>
</dbReference>
<dbReference type="InterPro" id="IPR003783">
    <property type="entry name" value="Regulatory_RecX"/>
</dbReference>
<evidence type="ECO:0000256" key="2">
    <source>
        <dbReference type="ARBA" id="ARBA00004496"/>
    </source>
</evidence>
<evidence type="ECO:0000259" key="9">
    <source>
        <dbReference type="Pfam" id="PF21982"/>
    </source>
</evidence>
<accession>A0A2T0GA08</accession>
<evidence type="ECO:0000256" key="1">
    <source>
        <dbReference type="ARBA" id="ARBA00003529"/>
    </source>
</evidence>
<dbReference type="AlphaFoldDB" id="A0A2T0GA08"/>
<dbReference type="GO" id="GO:0005737">
    <property type="term" value="C:cytoplasm"/>
    <property type="evidence" value="ECO:0007669"/>
    <property type="project" value="UniProtKB-SubCell"/>
</dbReference>
<dbReference type="PANTHER" id="PTHR33602">
    <property type="entry name" value="REGULATORY PROTEIN RECX FAMILY PROTEIN"/>
    <property type="match status" value="1"/>
</dbReference>
<dbReference type="Proteomes" id="UP000238573">
    <property type="component" value="Unassembled WGS sequence"/>
</dbReference>
<reference evidence="10 11" key="1">
    <citation type="journal article" date="1993" name="J. Dent. Res.">
        <title>The isolation and characterization of milleri group streptococci from dental periapical abscesses.</title>
        <authorList>
            <person name="Fisher L.E."/>
            <person name="Russell R.R."/>
        </authorList>
    </citation>
    <scope>NUCLEOTIDE SEQUENCE [LARGE SCALE GENOMIC DNA]</scope>
    <source>
        <strain evidence="10 11">OUP21</strain>
    </source>
</reference>
<evidence type="ECO:0000256" key="5">
    <source>
        <dbReference type="ARBA" id="ARBA00022490"/>
    </source>
</evidence>
<sequence>MKITKIEKKKRLYLLELDETEKLYITEDTIVHFMLSKGMNITKQELKEIQEYAQFSYGKNLALYHLSFKQRTVKEVNDYLRKHDMEEETIVHVIDNLKKDNWLDDAKYAHAVINANLLSGDKGAYALKQKLMQKGIAASIIDDELHQHDFTNLAETVAQKLLKKYQGKLPEKALHDKILQQLINKGFSYEEAKIAYQSLTIENDDEKQQELLYKELDKQYRKYSQKYDGYDLKQRLTQALARKGFDFSDIASALKEYLQKM</sequence>
<dbReference type="GO" id="GO:0006282">
    <property type="term" value="P:regulation of DNA repair"/>
    <property type="evidence" value="ECO:0007669"/>
    <property type="project" value="UniProtKB-UniRule"/>
</dbReference>
<proteinExistence type="inferred from homology"/>
<comment type="caution">
    <text evidence="10">The sequence shown here is derived from an EMBL/GenBank/DDBJ whole genome shotgun (WGS) entry which is preliminary data.</text>
</comment>
<evidence type="ECO:0000313" key="10">
    <source>
        <dbReference type="EMBL" id="PRT72889.1"/>
    </source>
</evidence>
<dbReference type="RefSeq" id="WP_106383696.1">
    <property type="nucleotide sequence ID" value="NZ_PVSZ01000001.1"/>
</dbReference>
<keyword evidence="5 6" id="KW-0963">Cytoplasm</keyword>
<name>A0A2T0GA08_STRAP</name>
<dbReference type="Pfam" id="PF02631">
    <property type="entry name" value="RecX_HTH2"/>
    <property type="match status" value="1"/>
</dbReference>
<dbReference type="Gene3D" id="1.10.10.10">
    <property type="entry name" value="Winged helix-like DNA-binding domain superfamily/Winged helix DNA-binding domain"/>
    <property type="match status" value="4"/>
</dbReference>
<dbReference type="Pfam" id="PF21981">
    <property type="entry name" value="RecX_HTH3"/>
    <property type="match status" value="1"/>
</dbReference>
<protein>
    <recommendedName>
        <fullName evidence="4 6">Regulatory protein RecX</fullName>
    </recommendedName>
</protein>
<comment type="similarity">
    <text evidence="3 6">Belongs to the RecX family.</text>
</comment>
<evidence type="ECO:0000313" key="11">
    <source>
        <dbReference type="Proteomes" id="UP000238573"/>
    </source>
</evidence>
<evidence type="ECO:0000256" key="4">
    <source>
        <dbReference type="ARBA" id="ARBA00018111"/>
    </source>
</evidence>
<dbReference type="HAMAP" id="MF_01114">
    <property type="entry name" value="RecX"/>
    <property type="match status" value="1"/>
</dbReference>
<evidence type="ECO:0000256" key="3">
    <source>
        <dbReference type="ARBA" id="ARBA00009695"/>
    </source>
</evidence>
<comment type="function">
    <text evidence="1 6">Modulates RecA activity.</text>
</comment>
<gene>
    <name evidence="6" type="primary">recX</name>
    <name evidence="10" type="ORF">C6A27_00085</name>
</gene>
<dbReference type="InterPro" id="IPR053925">
    <property type="entry name" value="RecX_HTH_3rd"/>
</dbReference>
<feature type="domain" description="RecX first three-helical" evidence="9">
    <location>
        <begin position="59"/>
        <end position="96"/>
    </location>
</feature>
<feature type="domain" description="RecX third three-helical" evidence="8">
    <location>
        <begin position="207"/>
        <end position="254"/>
    </location>
</feature>
<dbReference type="PANTHER" id="PTHR33602:SF1">
    <property type="entry name" value="REGULATORY PROTEIN RECX FAMILY PROTEIN"/>
    <property type="match status" value="1"/>
</dbReference>